<evidence type="ECO:0000256" key="4">
    <source>
        <dbReference type="ARBA" id="ARBA00023295"/>
    </source>
</evidence>
<dbReference type="SUPFAM" id="SSF82185">
    <property type="entry name" value="Histone H3 K4-specific methyltransferase SET7/9 N-terminal domain"/>
    <property type="match status" value="1"/>
</dbReference>
<dbReference type="InterPro" id="IPR018077">
    <property type="entry name" value="Glyco_hydro_fam25_subgr"/>
</dbReference>
<keyword evidence="2" id="KW-0677">Repeat</keyword>
<protein>
    <submittedName>
        <fullName evidence="6">Glycoside hydrolase family 25</fullName>
    </submittedName>
</protein>
<dbReference type="Gene3D" id="2.20.110.10">
    <property type="entry name" value="Histone H3 K4-specific methyltransferase SET7/9 N-terminal domain"/>
    <property type="match status" value="1"/>
</dbReference>
<evidence type="ECO:0000256" key="3">
    <source>
        <dbReference type="ARBA" id="ARBA00022801"/>
    </source>
</evidence>
<reference evidence="7" key="1">
    <citation type="journal article" date="2011" name="Stand. Genomic Sci.">
        <title>Non-contiguous finished genome sequence of the opportunistic oral pathogen Prevotella multisaccharivorax type strain (PPPA20).</title>
        <authorList>
            <person name="Pati A."/>
            <person name="Gronow S."/>
            <person name="Lu M."/>
            <person name="Lapidus A."/>
            <person name="Nolan M."/>
            <person name="Lucas S."/>
            <person name="Hammon N."/>
            <person name="Deshpande S."/>
            <person name="Cheng J.F."/>
            <person name="Tapia R."/>
            <person name="Han C."/>
            <person name="Goodwin L."/>
            <person name="Pitluck S."/>
            <person name="Liolios K."/>
            <person name="Pagani I."/>
            <person name="Mavromatis K."/>
            <person name="Mikhailova N."/>
            <person name="Huntemann M."/>
            <person name="Chen A."/>
            <person name="Palaniappan K."/>
            <person name="Land M."/>
            <person name="Hauser L."/>
            <person name="Detter J.C."/>
            <person name="Brambilla E.M."/>
            <person name="Rohde M."/>
            <person name="Goker M."/>
            <person name="Woyke T."/>
            <person name="Bristow J."/>
            <person name="Eisen J.A."/>
            <person name="Markowitz V."/>
            <person name="Hugenholtz P."/>
            <person name="Kyrpides N.C."/>
            <person name="Klenk H.P."/>
            <person name="Ivanova N."/>
        </authorList>
    </citation>
    <scope>NUCLEOTIDE SEQUENCE [LARGE SCALE GENOMIC DNA]</scope>
    <source>
        <strain evidence="7">DSM 17128</strain>
    </source>
</reference>
<dbReference type="Pfam" id="PF01183">
    <property type="entry name" value="Glyco_hydro_25"/>
    <property type="match status" value="1"/>
</dbReference>
<dbReference type="eggNOG" id="COG3757">
    <property type="taxonomic scope" value="Bacteria"/>
</dbReference>
<dbReference type="RefSeq" id="WP_007575464.1">
    <property type="nucleotide sequence ID" value="NZ_BPTS01000002.1"/>
</dbReference>
<dbReference type="InterPro" id="IPR003409">
    <property type="entry name" value="MORN"/>
</dbReference>
<name>F8N9A8_9BACT</name>
<proteinExistence type="inferred from homology"/>
<evidence type="ECO:0000256" key="1">
    <source>
        <dbReference type="ARBA" id="ARBA00010646"/>
    </source>
</evidence>
<keyword evidence="3 6" id="KW-0378">Hydrolase</keyword>
<gene>
    <name evidence="6" type="ORF">Premu_2336</name>
</gene>
<dbReference type="Gene3D" id="3.20.20.80">
    <property type="entry name" value="Glycosidases"/>
    <property type="match status" value="1"/>
</dbReference>
<dbReference type="SMART" id="SM00641">
    <property type="entry name" value="Glyco_25"/>
    <property type="match status" value="1"/>
</dbReference>
<evidence type="ECO:0000313" key="7">
    <source>
        <dbReference type="Proteomes" id="UP000002772"/>
    </source>
</evidence>
<organism evidence="6 7">
    <name type="scientific">Hallella multisaccharivorax DSM 17128</name>
    <dbReference type="NCBI Taxonomy" id="688246"/>
    <lineage>
        <taxon>Bacteria</taxon>
        <taxon>Pseudomonadati</taxon>
        <taxon>Bacteroidota</taxon>
        <taxon>Bacteroidia</taxon>
        <taxon>Bacteroidales</taxon>
        <taxon>Prevotellaceae</taxon>
        <taxon>Hallella</taxon>
    </lineage>
</organism>
<dbReference type="PROSITE" id="PS51904">
    <property type="entry name" value="GLYCOSYL_HYDROL_F25_2"/>
    <property type="match status" value="1"/>
</dbReference>
<dbReference type="PANTHER" id="PTHR34135">
    <property type="entry name" value="LYSOZYME"/>
    <property type="match status" value="1"/>
</dbReference>
<dbReference type="InterPro" id="IPR002053">
    <property type="entry name" value="Glyco_hydro_25"/>
</dbReference>
<dbReference type="EMBL" id="GL945017">
    <property type="protein sequence ID" value="EGN57717.1"/>
    <property type="molecule type" value="Genomic_DNA"/>
</dbReference>
<dbReference type="GO" id="GO:0003796">
    <property type="term" value="F:lysozyme activity"/>
    <property type="evidence" value="ECO:0007669"/>
    <property type="project" value="InterPro"/>
</dbReference>
<evidence type="ECO:0000256" key="5">
    <source>
        <dbReference type="SAM" id="MobiDB-lite"/>
    </source>
</evidence>
<keyword evidence="4" id="KW-0326">Glycosidase</keyword>
<dbReference type="GO" id="GO:0009253">
    <property type="term" value="P:peptidoglycan catabolic process"/>
    <property type="evidence" value="ECO:0007669"/>
    <property type="project" value="InterPro"/>
</dbReference>
<evidence type="ECO:0000313" key="6">
    <source>
        <dbReference type="EMBL" id="EGN57717.1"/>
    </source>
</evidence>
<dbReference type="HOGENOM" id="CLU_670585_0_0_10"/>
<dbReference type="GO" id="GO:0016998">
    <property type="term" value="P:cell wall macromolecule catabolic process"/>
    <property type="evidence" value="ECO:0007669"/>
    <property type="project" value="InterPro"/>
</dbReference>
<evidence type="ECO:0000256" key="2">
    <source>
        <dbReference type="ARBA" id="ARBA00022737"/>
    </source>
</evidence>
<comment type="similarity">
    <text evidence="1">Belongs to the glycosyl hydrolase 25 family.</text>
</comment>
<feature type="region of interest" description="Disordered" evidence="5">
    <location>
        <begin position="1"/>
        <end position="31"/>
    </location>
</feature>
<dbReference type="STRING" id="688246.Premu_2336"/>
<dbReference type="AlphaFoldDB" id="F8N9A8"/>
<dbReference type="Proteomes" id="UP000002772">
    <property type="component" value="Unassembled WGS sequence"/>
</dbReference>
<dbReference type="OrthoDB" id="1082528at2"/>
<dbReference type="GO" id="GO:0016052">
    <property type="term" value="P:carbohydrate catabolic process"/>
    <property type="evidence" value="ECO:0007669"/>
    <property type="project" value="TreeGrafter"/>
</dbReference>
<dbReference type="PANTHER" id="PTHR34135:SF2">
    <property type="entry name" value="LYSOZYME"/>
    <property type="match status" value="1"/>
</dbReference>
<sequence length="428" mass="49835">MNRLFAKERKIQEREHRNEHNSNHNSQPSTLNPQRTIFLSIIILCLTACTIHTNEIHTVRGKGGIVYHGQLVKGKREGLGVLSLGDSILYSGRWHNGMRQGRGTVRDSEGRLVIGQWDHDTLVTAMRRDSAGIYHGEMDRQFRAHGYGHYIDTLNTYYEGQWKDGHRTGFGFSSQHRYFRVGEWLRDTYRGERLNYTSERVYGIDLSKHQHVQGRKRYSVDWDRLRITHLGSLSKKNVSGHVDYEVSFIFIKSTEGASLLNPYYASDYAAARSHGYPVGSYHYFTHRTSGAQQAWHFLSHSHFKKGDLPPVLDLEPLPSQVIKMGGARAMWSRVRNWLQIVEKETGMRPILYISQTFINRWLDYAPDIKQTYPVWIARYGEYKPDVKLWIWQLAPDGKVRGIAPHTDINVFNGYRNEFRRWLARVTKK</sequence>
<accession>F8N9A8</accession>
<dbReference type="Pfam" id="PF02493">
    <property type="entry name" value="MORN"/>
    <property type="match status" value="3"/>
</dbReference>
<keyword evidence="7" id="KW-1185">Reference proteome</keyword>
<feature type="compositionally biased region" description="Basic and acidic residues" evidence="5">
    <location>
        <begin position="1"/>
        <end position="22"/>
    </location>
</feature>
<dbReference type="InterPro" id="IPR017853">
    <property type="entry name" value="GH"/>
</dbReference>
<dbReference type="SUPFAM" id="SSF51445">
    <property type="entry name" value="(Trans)glycosidases"/>
    <property type="match status" value="1"/>
</dbReference>
<dbReference type="SMART" id="SM00698">
    <property type="entry name" value="MORN"/>
    <property type="match status" value="3"/>
</dbReference>